<dbReference type="Pfam" id="PF24758">
    <property type="entry name" value="LRR_At5g56370"/>
    <property type="match status" value="1"/>
</dbReference>
<keyword evidence="3" id="KW-1185">Reference proteome</keyword>
<comment type="caution">
    <text evidence="2">The sequence shown here is derived from an EMBL/GenBank/DDBJ whole genome shotgun (WGS) entry which is preliminary data.</text>
</comment>
<dbReference type="Proteomes" id="UP001281410">
    <property type="component" value="Unassembled WGS sequence"/>
</dbReference>
<reference evidence="2" key="1">
    <citation type="journal article" date="2023" name="Plant J.">
        <title>Genome sequences and population genomics provide insights into the demographic history, inbreeding, and mutation load of two 'living fossil' tree species of Dipteronia.</title>
        <authorList>
            <person name="Feng Y."/>
            <person name="Comes H.P."/>
            <person name="Chen J."/>
            <person name="Zhu S."/>
            <person name="Lu R."/>
            <person name="Zhang X."/>
            <person name="Li P."/>
            <person name="Qiu J."/>
            <person name="Olsen K.M."/>
            <person name="Qiu Y."/>
        </authorList>
    </citation>
    <scope>NUCLEOTIDE SEQUENCE</scope>
    <source>
        <strain evidence="2">NBL</strain>
    </source>
</reference>
<accession>A0AAE0AUA8</accession>
<dbReference type="InterPro" id="IPR032675">
    <property type="entry name" value="LRR_dom_sf"/>
</dbReference>
<sequence length="163" mass="18400">MTNNLFDYALSQELQEFEGDYVPDLPSSFFKCQTFKTLKLGRIDSLKKTLLSKSLEFASLKTLKLVNVCISDKNIHLSGDQSLFSNCLNSENIELQYCNLVSPFKTFIINLPGLVNLIILNLRCNVDMFEISTPRLKSFELTSDGFYYGSPSGRIENGELSNS</sequence>
<proteinExistence type="predicted"/>
<gene>
    <name evidence="2" type="ORF">Dsin_011025</name>
</gene>
<feature type="domain" description="F-box/LRR-repeat protein 15/At3g58940/PEG3-like LRR" evidence="1">
    <location>
        <begin position="21"/>
        <end position="139"/>
    </location>
</feature>
<dbReference type="InterPro" id="IPR055411">
    <property type="entry name" value="LRR_FXL15/At3g58940/PEG3-like"/>
</dbReference>
<name>A0AAE0AUA8_9ROSI</name>
<evidence type="ECO:0000313" key="3">
    <source>
        <dbReference type="Proteomes" id="UP001281410"/>
    </source>
</evidence>
<evidence type="ECO:0000313" key="2">
    <source>
        <dbReference type="EMBL" id="KAK3224000.1"/>
    </source>
</evidence>
<evidence type="ECO:0000259" key="1">
    <source>
        <dbReference type="Pfam" id="PF24758"/>
    </source>
</evidence>
<protein>
    <recommendedName>
        <fullName evidence="1">F-box/LRR-repeat protein 15/At3g58940/PEG3-like LRR domain-containing protein</fullName>
    </recommendedName>
</protein>
<dbReference type="Gene3D" id="3.80.10.10">
    <property type="entry name" value="Ribonuclease Inhibitor"/>
    <property type="match status" value="1"/>
</dbReference>
<dbReference type="EMBL" id="JANJYJ010000003">
    <property type="protein sequence ID" value="KAK3224000.1"/>
    <property type="molecule type" value="Genomic_DNA"/>
</dbReference>
<organism evidence="2 3">
    <name type="scientific">Dipteronia sinensis</name>
    <dbReference type="NCBI Taxonomy" id="43782"/>
    <lineage>
        <taxon>Eukaryota</taxon>
        <taxon>Viridiplantae</taxon>
        <taxon>Streptophyta</taxon>
        <taxon>Embryophyta</taxon>
        <taxon>Tracheophyta</taxon>
        <taxon>Spermatophyta</taxon>
        <taxon>Magnoliopsida</taxon>
        <taxon>eudicotyledons</taxon>
        <taxon>Gunneridae</taxon>
        <taxon>Pentapetalae</taxon>
        <taxon>rosids</taxon>
        <taxon>malvids</taxon>
        <taxon>Sapindales</taxon>
        <taxon>Sapindaceae</taxon>
        <taxon>Hippocastanoideae</taxon>
        <taxon>Acereae</taxon>
        <taxon>Dipteronia</taxon>
    </lineage>
</organism>
<dbReference type="SUPFAM" id="SSF52047">
    <property type="entry name" value="RNI-like"/>
    <property type="match status" value="1"/>
</dbReference>
<dbReference type="AlphaFoldDB" id="A0AAE0AUA8"/>